<protein>
    <submittedName>
        <fullName evidence="1">Uncharacterized protein</fullName>
    </submittedName>
</protein>
<organism evidence="1 2">
    <name type="scientific">Trichonephila clavata</name>
    <name type="common">Joro spider</name>
    <name type="synonym">Nephila clavata</name>
    <dbReference type="NCBI Taxonomy" id="2740835"/>
    <lineage>
        <taxon>Eukaryota</taxon>
        <taxon>Metazoa</taxon>
        <taxon>Ecdysozoa</taxon>
        <taxon>Arthropoda</taxon>
        <taxon>Chelicerata</taxon>
        <taxon>Arachnida</taxon>
        <taxon>Araneae</taxon>
        <taxon>Araneomorphae</taxon>
        <taxon>Entelegynae</taxon>
        <taxon>Araneoidea</taxon>
        <taxon>Nephilidae</taxon>
        <taxon>Trichonephila</taxon>
    </lineage>
</organism>
<accession>A0A8X6K9R0</accession>
<keyword evidence="2" id="KW-1185">Reference proteome</keyword>
<evidence type="ECO:0000313" key="2">
    <source>
        <dbReference type="Proteomes" id="UP000887116"/>
    </source>
</evidence>
<comment type="caution">
    <text evidence="1">The sequence shown here is derived from an EMBL/GenBank/DDBJ whole genome shotgun (WGS) entry which is preliminary data.</text>
</comment>
<dbReference type="AlphaFoldDB" id="A0A8X6K9R0"/>
<name>A0A8X6K9R0_TRICU</name>
<dbReference type="EMBL" id="BMAO01030053">
    <property type="protein sequence ID" value="GFQ65373.1"/>
    <property type="molecule type" value="Genomic_DNA"/>
</dbReference>
<evidence type="ECO:0000313" key="1">
    <source>
        <dbReference type="EMBL" id="GFQ65373.1"/>
    </source>
</evidence>
<reference evidence="1" key="1">
    <citation type="submission" date="2020-07" db="EMBL/GenBank/DDBJ databases">
        <title>Multicomponent nature underlies the extraordinary mechanical properties of spider dragline silk.</title>
        <authorList>
            <person name="Kono N."/>
            <person name="Nakamura H."/>
            <person name="Mori M."/>
            <person name="Yoshida Y."/>
            <person name="Ohtoshi R."/>
            <person name="Malay A.D."/>
            <person name="Moran D.A.P."/>
            <person name="Tomita M."/>
            <person name="Numata K."/>
            <person name="Arakawa K."/>
        </authorList>
    </citation>
    <scope>NUCLEOTIDE SEQUENCE</scope>
</reference>
<sequence length="98" mass="11029">MISAWGGANLDGGKMEPSYWTMTLCGEGGGATGKWSLPIGYVLGTCYYYFRRTLKQKTHTLTPVRRPEVRDRIKRSNSENLITTIQGEQDISILKEDI</sequence>
<proteinExistence type="predicted"/>
<dbReference type="Proteomes" id="UP000887116">
    <property type="component" value="Unassembled WGS sequence"/>
</dbReference>
<gene>
    <name evidence="1" type="ORF">TNCT_590771</name>
</gene>